<evidence type="ECO:0000313" key="1">
    <source>
        <dbReference type="EMBL" id="CUS34240.1"/>
    </source>
</evidence>
<proteinExistence type="predicted"/>
<sequence>MNKSGRVEGEILHPLGNALYRNQFVLGPYFIDEFPYWGKTKIRNSMCLTTHPDLNVYQATHENRTITLIGYILDPDNPRAYDRDIVNGLMSEVSNFDRFLDRSDKFGGRWILIVDDRTHIRLFHDAVGLRQVFYTDADHASDLWCASQPGMIAERLKLEMDPSASNFINSFKQRNREYWWPGDSCPYKEIRHLPPNHYLNLETGSSCRYWPNRPLEKLPLEEVAEKTAKTLRGLMESASTRYELAVSLTAGWDTRMLLAASKDIRDKVSYVTVRQVGMPGNHADIIVSSILVSKFGLRHDIVEAPAAMDAEFAQTFKKHASFAHEKWGPDAQAIMKYNSQGRVAVGGSASEVARCFYRPISDGQITPQVLSSLVMGNDVFAVRSFEKWLNGTSDIFNYNMFDLFYWEQRCGNWLAMSQLEFDIAWKDIFTPFNCRELLVNMLATEEKYRKPPKYELYREVMARLWPEVLSVPINPHKRKSLGGLLKSFLKTQLRRYTPDFVKRALS</sequence>
<evidence type="ECO:0000313" key="2">
    <source>
        <dbReference type="Proteomes" id="UP000198736"/>
    </source>
</evidence>
<protein>
    <recommendedName>
        <fullName evidence="3">Asparagine synthetase domain-containing protein</fullName>
    </recommendedName>
</protein>
<dbReference type="RefSeq" id="WP_139077123.1">
    <property type="nucleotide sequence ID" value="NZ_CZPZ01000008.1"/>
</dbReference>
<organism evidence="1 2">
    <name type="scientific">Candidatus Nitrospira nitrificans</name>
    <dbReference type="NCBI Taxonomy" id="1742973"/>
    <lineage>
        <taxon>Bacteria</taxon>
        <taxon>Pseudomonadati</taxon>
        <taxon>Nitrospirota</taxon>
        <taxon>Nitrospiria</taxon>
        <taxon>Nitrospirales</taxon>
        <taxon>Nitrospiraceae</taxon>
        <taxon>Nitrospira</taxon>
    </lineage>
</organism>
<dbReference type="Proteomes" id="UP000198736">
    <property type="component" value="Unassembled WGS sequence"/>
</dbReference>
<evidence type="ECO:0008006" key="3">
    <source>
        <dbReference type="Google" id="ProtNLM"/>
    </source>
</evidence>
<keyword evidence="2" id="KW-1185">Reference proteome</keyword>
<dbReference type="SUPFAM" id="SSF56235">
    <property type="entry name" value="N-terminal nucleophile aminohydrolases (Ntn hydrolases)"/>
    <property type="match status" value="1"/>
</dbReference>
<name>A0A0S4LCB7_9BACT</name>
<dbReference type="OrthoDB" id="2462219at2"/>
<accession>A0A0S4LCB7</accession>
<dbReference type="AlphaFoldDB" id="A0A0S4LCB7"/>
<reference evidence="2" key="1">
    <citation type="submission" date="2015-10" db="EMBL/GenBank/DDBJ databases">
        <authorList>
            <person name="Luecker S."/>
            <person name="Luecker S."/>
        </authorList>
    </citation>
    <scope>NUCLEOTIDE SEQUENCE [LARGE SCALE GENOMIC DNA]</scope>
</reference>
<dbReference type="InterPro" id="IPR029055">
    <property type="entry name" value="Ntn_hydrolases_N"/>
</dbReference>
<dbReference type="EMBL" id="CZPZ01000008">
    <property type="protein sequence ID" value="CUS34240.1"/>
    <property type="molecule type" value="Genomic_DNA"/>
</dbReference>
<dbReference type="STRING" id="1742973.COMA2_160051"/>
<gene>
    <name evidence="1" type="ORF">COMA2_160051</name>
</gene>